<evidence type="ECO:0000313" key="2">
    <source>
        <dbReference type="EMBL" id="BDR93322.1"/>
    </source>
</evidence>
<proteinExistence type="predicted"/>
<evidence type="ECO:0000259" key="1">
    <source>
        <dbReference type="Pfam" id="PF08241"/>
    </source>
</evidence>
<dbReference type="CDD" id="cd02440">
    <property type="entry name" value="AdoMet_MTases"/>
    <property type="match status" value="1"/>
</dbReference>
<keyword evidence="2" id="KW-0489">Methyltransferase</keyword>
<dbReference type="GO" id="GO:0008168">
    <property type="term" value="F:methyltransferase activity"/>
    <property type="evidence" value="ECO:0007669"/>
    <property type="project" value="UniProtKB-KW"/>
</dbReference>
<organism evidence="2 3">
    <name type="scientific">Vulcanisaeta souniana JCM 11219</name>
    <dbReference type="NCBI Taxonomy" id="1293586"/>
    <lineage>
        <taxon>Archaea</taxon>
        <taxon>Thermoproteota</taxon>
        <taxon>Thermoprotei</taxon>
        <taxon>Thermoproteales</taxon>
        <taxon>Thermoproteaceae</taxon>
        <taxon>Vulcanisaeta</taxon>
    </lineage>
</organism>
<accession>A0ABM8BQK4</accession>
<keyword evidence="2" id="KW-0808">Transferase</keyword>
<evidence type="ECO:0000313" key="3">
    <source>
        <dbReference type="Proteomes" id="UP001060771"/>
    </source>
</evidence>
<dbReference type="PANTHER" id="PTHR43591">
    <property type="entry name" value="METHYLTRANSFERASE"/>
    <property type="match status" value="1"/>
</dbReference>
<dbReference type="GO" id="GO:0032259">
    <property type="term" value="P:methylation"/>
    <property type="evidence" value="ECO:0007669"/>
    <property type="project" value="UniProtKB-KW"/>
</dbReference>
<dbReference type="Gene3D" id="3.40.50.150">
    <property type="entry name" value="Vaccinia Virus protein VP39"/>
    <property type="match status" value="1"/>
</dbReference>
<dbReference type="PANTHER" id="PTHR43591:SF110">
    <property type="entry name" value="RHODANESE DOMAIN-CONTAINING PROTEIN"/>
    <property type="match status" value="1"/>
</dbReference>
<name>A0ABM8BQK4_9CREN</name>
<dbReference type="Proteomes" id="UP001060771">
    <property type="component" value="Chromosome"/>
</dbReference>
<dbReference type="RefSeq" id="WP_229709783.1">
    <property type="nucleotide sequence ID" value="NZ_AP026830.1"/>
</dbReference>
<dbReference type="Pfam" id="PF08241">
    <property type="entry name" value="Methyltransf_11"/>
    <property type="match status" value="1"/>
</dbReference>
<dbReference type="InterPro" id="IPR029063">
    <property type="entry name" value="SAM-dependent_MTases_sf"/>
</dbReference>
<dbReference type="InterPro" id="IPR013216">
    <property type="entry name" value="Methyltransf_11"/>
</dbReference>
<sequence length="281" mass="32134">MEGDDQSSNYETYVSNVYDEMASNYERIYLKLSQYYRHVYSELYAVFRDYFNGVKIRSKILDLGSGTGIWTRLLRERGYHVVSLDISHASLNKCVRSRRCSDPVQGDAVKLPFRDGYFDAVVAYGSVFNHIVKTEDAFREVSRVLSGGGYLIFDVDNLVCPDMAYESLLGGVPIRGFLKGLISGNGHVGYWYNHDHENIPFRFFTIKEIRNILSNYGFRLISLRGIHVLSNVIPSRLHQWNNGITSSLASLLYLFDDTLGRHAPFKYMATTFLVVSRKNNA</sequence>
<protein>
    <submittedName>
        <fullName evidence="2">Methyltransferase type 11</fullName>
    </submittedName>
</protein>
<dbReference type="SUPFAM" id="SSF53335">
    <property type="entry name" value="S-adenosyl-L-methionine-dependent methyltransferases"/>
    <property type="match status" value="1"/>
</dbReference>
<feature type="domain" description="Methyltransferase type 11" evidence="1">
    <location>
        <begin position="61"/>
        <end position="153"/>
    </location>
</feature>
<dbReference type="GeneID" id="76207955"/>
<keyword evidence="3" id="KW-1185">Reference proteome</keyword>
<reference evidence="3" key="1">
    <citation type="submission" date="2022-09" db="EMBL/GenBank/DDBJ databases">
        <title>Complete genome sequence of Vulcanisaeta souniana.</title>
        <authorList>
            <person name="Kato S."/>
            <person name="Itoh T."/>
            <person name="Ohkuma M."/>
        </authorList>
    </citation>
    <scope>NUCLEOTIDE SEQUENCE [LARGE SCALE GENOMIC DNA]</scope>
    <source>
        <strain evidence="3">JCM 11219</strain>
    </source>
</reference>
<dbReference type="EMBL" id="AP026830">
    <property type="protein sequence ID" value="BDR93322.1"/>
    <property type="molecule type" value="Genomic_DNA"/>
</dbReference>
<gene>
    <name evidence="2" type="ORF">Vsou_24150</name>
</gene>